<feature type="compositionally biased region" description="Polar residues" evidence="5">
    <location>
        <begin position="774"/>
        <end position="784"/>
    </location>
</feature>
<dbReference type="SMART" id="SM00326">
    <property type="entry name" value="SH3"/>
    <property type="match status" value="1"/>
</dbReference>
<feature type="region of interest" description="Disordered" evidence="5">
    <location>
        <begin position="530"/>
        <end position="549"/>
    </location>
</feature>
<dbReference type="Pfam" id="PF00617">
    <property type="entry name" value="RasGEF"/>
    <property type="match status" value="1"/>
</dbReference>
<reference evidence="10" key="1">
    <citation type="journal article" date="2019" name="Environ. Microbiol.">
        <title>Fungal ecological strategies reflected in gene transcription - a case study of two litter decomposers.</title>
        <authorList>
            <person name="Barbi F."/>
            <person name="Kohler A."/>
            <person name="Barry K."/>
            <person name="Baskaran P."/>
            <person name="Daum C."/>
            <person name="Fauchery L."/>
            <person name="Ihrmark K."/>
            <person name="Kuo A."/>
            <person name="LaButti K."/>
            <person name="Lipzen A."/>
            <person name="Morin E."/>
            <person name="Grigoriev I.V."/>
            <person name="Henrissat B."/>
            <person name="Lindahl B."/>
            <person name="Martin F."/>
        </authorList>
    </citation>
    <scope>NUCLEOTIDE SEQUENCE</scope>
    <source>
        <strain evidence="10">JB14</strain>
    </source>
</reference>
<dbReference type="SUPFAM" id="SSF48366">
    <property type="entry name" value="Ras GEF"/>
    <property type="match status" value="1"/>
</dbReference>
<dbReference type="CDD" id="cd00155">
    <property type="entry name" value="RasGEF"/>
    <property type="match status" value="1"/>
</dbReference>
<evidence type="ECO:0000256" key="4">
    <source>
        <dbReference type="PROSITE-ProRule" id="PRU00192"/>
    </source>
</evidence>
<evidence type="ECO:0000313" key="10">
    <source>
        <dbReference type="EMBL" id="KAE9407423.1"/>
    </source>
</evidence>
<feature type="compositionally biased region" description="Low complexity" evidence="5">
    <location>
        <begin position="1143"/>
        <end position="1155"/>
    </location>
</feature>
<gene>
    <name evidence="10" type="ORF">BT96DRAFT_933468</name>
</gene>
<dbReference type="PROSITE" id="PS50212">
    <property type="entry name" value="RASGEF_NTER"/>
    <property type="match status" value="1"/>
</dbReference>
<dbReference type="Gene3D" id="2.20.70.10">
    <property type="match status" value="1"/>
</dbReference>
<dbReference type="CDD" id="cd11883">
    <property type="entry name" value="SH3_Sdc25"/>
    <property type="match status" value="1"/>
</dbReference>
<dbReference type="Gene3D" id="1.10.840.10">
    <property type="entry name" value="Ras guanine-nucleotide exchange factors catalytic domain"/>
    <property type="match status" value="1"/>
</dbReference>
<feature type="domain" description="WW" evidence="8">
    <location>
        <begin position="217"/>
        <end position="251"/>
    </location>
</feature>
<dbReference type="FunFam" id="2.30.30.40:FF:000072">
    <property type="entry name" value="Unconventional Myosin IB"/>
    <property type="match status" value="1"/>
</dbReference>
<dbReference type="InterPro" id="IPR036964">
    <property type="entry name" value="RASGEF_cat_dom_sf"/>
</dbReference>
<dbReference type="PROSITE" id="PS50002">
    <property type="entry name" value="SH3"/>
    <property type="match status" value="1"/>
</dbReference>
<dbReference type="InterPro" id="IPR023578">
    <property type="entry name" value="Ras_GEF_dom_sf"/>
</dbReference>
<feature type="compositionally biased region" description="Basic residues" evidence="5">
    <location>
        <begin position="681"/>
        <end position="691"/>
    </location>
</feature>
<dbReference type="GO" id="GO:0005886">
    <property type="term" value="C:plasma membrane"/>
    <property type="evidence" value="ECO:0007669"/>
    <property type="project" value="TreeGrafter"/>
</dbReference>
<dbReference type="GO" id="GO:0007265">
    <property type="term" value="P:Ras protein signal transduction"/>
    <property type="evidence" value="ECO:0007669"/>
    <property type="project" value="TreeGrafter"/>
</dbReference>
<feature type="compositionally biased region" description="Acidic residues" evidence="5">
    <location>
        <begin position="622"/>
        <end position="649"/>
    </location>
</feature>
<dbReference type="Gene3D" id="2.30.30.40">
    <property type="entry name" value="SH3 Domains"/>
    <property type="match status" value="1"/>
</dbReference>
<feature type="domain" description="SH3" evidence="6">
    <location>
        <begin position="22"/>
        <end position="81"/>
    </location>
</feature>
<feature type="region of interest" description="Disordered" evidence="5">
    <location>
        <begin position="1075"/>
        <end position="1106"/>
    </location>
</feature>
<dbReference type="PANTHER" id="PTHR23113:SF368">
    <property type="entry name" value="CELL DIVISION CONTROL PROTEIN 25"/>
    <property type="match status" value="1"/>
</dbReference>
<dbReference type="PROSITE" id="PS50020">
    <property type="entry name" value="WW_DOMAIN_2"/>
    <property type="match status" value="1"/>
</dbReference>
<dbReference type="PANTHER" id="PTHR23113">
    <property type="entry name" value="GUANINE NUCLEOTIDE EXCHANGE FACTOR"/>
    <property type="match status" value="1"/>
</dbReference>
<dbReference type="CDD" id="cd06224">
    <property type="entry name" value="REM"/>
    <property type="match status" value="1"/>
</dbReference>
<evidence type="ECO:0000259" key="9">
    <source>
        <dbReference type="PROSITE" id="PS50212"/>
    </source>
</evidence>
<feature type="region of interest" description="Disordered" evidence="5">
    <location>
        <begin position="251"/>
        <end position="314"/>
    </location>
</feature>
<feature type="region of interest" description="Disordered" evidence="5">
    <location>
        <begin position="760"/>
        <end position="849"/>
    </location>
</feature>
<feature type="compositionally biased region" description="Basic and acidic residues" evidence="5">
    <location>
        <begin position="460"/>
        <end position="470"/>
    </location>
</feature>
<evidence type="ECO:0000256" key="3">
    <source>
        <dbReference type="PROSITE-ProRule" id="PRU00168"/>
    </source>
</evidence>
<feature type="compositionally biased region" description="Basic and acidic residues" evidence="5">
    <location>
        <begin position="597"/>
        <end position="612"/>
    </location>
</feature>
<dbReference type="CDD" id="cd00201">
    <property type="entry name" value="WW"/>
    <property type="match status" value="1"/>
</dbReference>
<evidence type="ECO:0000256" key="2">
    <source>
        <dbReference type="ARBA" id="ARBA00022658"/>
    </source>
</evidence>
<keyword evidence="11" id="KW-1185">Reference proteome</keyword>
<dbReference type="EMBL" id="ML769396">
    <property type="protein sequence ID" value="KAE9407423.1"/>
    <property type="molecule type" value="Genomic_DNA"/>
</dbReference>
<dbReference type="Gene3D" id="1.20.870.10">
    <property type="entry name" value="Son of sevenless (SoS) protein Chain: S domain 1"/>
    <property type="match status" value="1"/>
</dbReference>
<evidence type="ECO:0000259" key="7">
    <source>
        <dbReference type="PROSITE" id="PS50009"/>
    </source>
</evidence>
<dbReference type="InterPro" id="IPR001202">
    <property type="entry name" value="WW_dom"/>
</dbReference>
<feature type="region of interest" description="Disordered" evidence="5">
    <location>
        <begin position="1283"/>
        <end position="1305"/>
    </location>
</feature>
<accession>A0A6A4ICB2</accession>
<evidence type="ECO:0000259" key="6">
    <source>
        <dbReference type="PROSITE" id="PS50002"/>
    </source>
</evidence>
<protein>
    <recommendedName>
        <fullName evidence="12">Ras GEF</fullName>
    </recommendedName>
</protein>
<dbReference type="InterPro" id="IPR008937">
    <property type="entry name" value="Ras-like_GEF"/>
</dbReference>
<feature type="domain" description="N-terminal Ras-GEF" evidence="9">
    <location>
        <begin position="1342"/>
        <end position="1475"/>
    </location>
</feature>
<dbReference type="Proteomes" id="UP000799118">
    <property type="component" value="Unassembled WGS sequence"/>
</dbReference>
<dbReference type="InterPro" id="IPR001895">
    <property type="entry name" value="RASGEF_cat_dom"/>
</dbReference>
<dbReference type="OrthoDB" id="546434at2759"/>
<evidence type="ECO:0000256" key="5">
    <source>
        <dbReference type="SAM" id="MobiDB-lite"/>
    </source>
</evidence>
<dbReference type="SUPFAM" id="SSF50044">
    <property type="entry name" value="SH3-domain"/>
    <property type="match status" value="1"/>
</dbReference>
<evidence type="ECO:0000259" key="8">
    <source>
        <dbReference type="PROSITE" id="PS50020"/>
    </source>
</evidence>
<feature type="region of interest" description="Disordered" evidence="5">
    <location>
        <begin position="1143"/>
        <end position="1165"/>
    </location>
</feature>
<dbReference type="Pfam" id="PF00618">
    <property type="entry name" value="RasGEF_N"/>
    <property type="match status" value="1"/>
</dbReference>
<dbReference type="InterPro" id="IPR036028">
    <property type="entry name" value="SH3-like_dom_sf"/>
</dbReference>
<feature type="region of interest" description="Disordered" evidence="5">
    <location>
        <begin position="589"/>
        <end position="700"/>
    </location>
</feature>
<organism evidence="10 11">
    <name type="scientific">Gymnopus androsaceus JB14</name>
    <dbReference type="NCBI Taxonomy" id="1447944"/>
    <lineage>
        <taxon>Eukaryota</taxon>
        <taxon>Fungi</taxon>
        <taxon>Dikarya</taxon>
        <taxon>Basidiomycota</taxon>
        <taxon>Agaricomycotina</taxon>
        <taxon>Agaricomycetes</taxon>
        <taxon>Agaricomycetidae</taxon>
        <taxon>Agaricales</taxon>
        <taxon>Marasmiineae</taxon>
        <taxon>Omphalotaceae</taxon>
        <taxon>Gymnopus</taxon>
    </lineage>
</organism>
<dbReference type="GO" id="GO:0005085">
    <property type="term" value="F:guanyl-nucleotide exchange factor activity"/>
    <property type="evidence" value="ECO:0007669"/>
    <property type="project" value="UniProtKB-KW"/>
</dbReference>
<evidence type="ECO:0000256" key="1">
    <source>
        <dbReference type="ARBA" id="ARBA00022443"/>
    </source>
</evidence>
<feature type="region of interest" description="Disordered" evidence="5">
    <location>
        <begin position="439"/>
        <end position="478"/>
    </location>
</feature>
<feature type="compositionally biased region" description="Polar residues" evidence="5">
    <location>
        <begin position="303"/>
        <end position="314"/>
    </location>
</feature>
<dbReference type="Pfam" id="PF00018">
    <property type="entry name" value="SH3_1"/>
    <property type="match status" value="1"/>
</dbReference>
<feature type="region of interest" description="Disordered" evidence="5">
    <location>
        <begin position="1223"/>
        <end position="1261"/>
    </location>
</feature>
<feature type="compositionally biased region" description="Low complexity" evidence="5">
    <location>
        <begin position="811"/>
        <end position="834"/>
    </location>
</feature>
<keyword evidence="2 3" id="KW-0344">Guanine-nucleotide releasing factor</keyword>
<feature type="compositionally biased region" description="Low complexity" evidence="5">
    <location>
        <begin position="287"/>
        <end position="302"/>
    </location>
</feature>
<dbReference type="SMART" id="SM00229">
    <property type="entry name" value="RasGEFN"/>
    <property type="match status" value="1"/>
</dbReference>
<name>A0A6A4ICB2_9AGAR</name>
<sequence length="1749" mass="185372">MNHISSDLEMDSDSLLEDGDFPPALFCRAKYPYVAQDASALSFSTGDIIEVLTQQPSGWWDGLLGEERGWFPSNYVEIVDLGEIEGEGLGMGIEPSDGEGEQGQGRGEEQESDLDMEAGMVDMGQALGMGMGDAWMEEPPSISAAAASTSVSGASGSAADFWMPQVASNGQIFYINTKTGQQSRDLPTDENGDDNLLELGATNTAPDTPSFGLFRRSNTPEPWTRKLADDGLSYYYLNKVDGRVVWTRPDPDLEEPASRPRTPNTAVPPSAPRPISVYSDTSEIHPAPASASASAVSRGHSSQGSTGTATAVDSGSYVNGSSYEKATTDPSAQLQQLQLQTLSIAQSLQQSLLPAHPSPSPSVYDLSAEARRSIRRIVDAVGSGGLGVPGMGVASPTRDDLDLEPIDQETGSRKMDVLINAVVLAVRNLLYVANAVPGAGHGHSHSSSRDQHHSHSHHSSSHDRERDRSPLKPSQRKVTATLSRLVLSARAITYDSGAVSYENTLERISGDAEELERAVRGFEGDVRRLTTTGSNGIAGEPRGGIKPLPTIPSTQTQVLKQKHLFALFDPDNIGLGLPGAGRAGAWTGFGYVRPRGSTKDKEKAKDKLRERSGSFASAFDGFSEEDEDQDEDEWDEEWDGDESGFDDSADSSSDVYDADEFALRRRPPSKGNGQANASGRTRPRGPRKGPRRPLTSPTLLPEARGVLGGVLAAVSVSSPNLASFSSGSRSEISLSLSTREVLRRVQVLVELVGGVDVSGGVPYPPTCVEEDSSRSTTSMNGTGASLSTADSSSSSSSSISSNGTVLNGNGSTTTLPTTLAHSSSSTSLTSNSTLPNGKGNGSGAGVNTPTQTQSLTLTLLRTLENALQAVYDDSASLWVEVGREALTNSIGGINPHLLKLDMITVLCTSIKANAGVVGRVLERLVGVAGAGASTSTSAFTSSYPGTTLSTSTSAFSGSPAFSSSQRRISRVPGNQGLVPGLGQGQGQRSRASVMGGRPMSVVRVQQGGLGGPGAPHAQGFVDLSSSMSSLGSLESTGENDEYGYGGGYGAGAGAGGGDDDDQVGLEDAFGSRPMRRFEPNRYQPQSPDSGYGLGSVGAGAPPLQQSISSSAIPTSLQPGAKLGMGMVASLGGLIQRNASAPNINVNSNSSTSTPNAGPGSDGFIPHSLVQQQIQNTLSQTPAQLNVKRVEGYNQRNGMGYTGQGNIVGDAYVNRPNAGPNAGAMSGGAGVGGSTSASSDEDGYAFAPAGPVPGSGSGFEDDDLVYTDDEMGEDGVGGFVDDGFGFGDDPVTPKPTSSGKGASSSGAAAKISNKAAKILGEEAPPWFLLPAADPNAGELIPDSDKSVKGGTVAALVERLTAHDTTDPNYSKAFLMTFKSFTTLNELFDLLVQRFRIQPPPGLSVLELRQWSSKKKSIVQFRVINTFKSMLTDEDILEKDDLYILARMKEFVLSEDVAQITASKPLANLIDRVQKSGETKRIVVKAAQTAPTPIVPKSFTTSSKKLKLTDIDPLELARQLTLFESALYQKIRPMECLQRAREQKSDTMDNIAFVIQTSNRIADWVAESVLSKEDSRKRAATVKHLILVADRCRTLNNFSTMIAIVSGLNTPPIRRLKRTWEQVSQRHMAQFGACEVTLDSNRNFNKYRSMLATVVPPCVPFIGVFLSTLQFIQDGNKDLISEGIVNFKKRQMASEVISDIKRWQAHSYNFQVVPVIREYIEESLASFDDTRMSSDRFWQMSLGEGAERKGG</sequence>
<keyword evidence="1 4" id="KW-0728">SH3 domain</keyword>
<dbReference type="SMART" id="SM00147">
    <property type="entry name" value="RasGEF"/>
    <property type="match status" value="1"/>
</dbReference>
<feature type="region of interest" description="Disordered" evidence="5">
    <location>
        <begin position="90"/>
        <end position="114"/>
    </location>
</feature>
<feature type="compositionally biased region" description="Low complexity" evidence="5">
    <location>
        <begin position="1244"/>
        <end position="1253"/>
    </location>
</feature>
<dbReference type="InterPro" id="IPR001452">
    <property type="entry name" value="SH3_domain"/>
</dbReference>
<evidence type="ECO:0000313" key="11">
    <source>
        <dbReference type="Proteomes" id="UP000799118"/>
    </source>
</evidence>
<feature type="compositionally biased region" description="Low complexity" evidence="5">
    <location>
        <begin position="785"/>
        <end position="801"/>
    </location>
</feature>
<proteinExistence type="predicted"/>
<dbReference type="InterPro" id="IPR000651">
    <property type="entry name" value="Ras-like_Gua-exchang_fac_N"/>
</dbReference>
<evidence type="ECO:0008006" key="12">
    <source>
        <dbReference type="Google" id="ProtNLM"/>
    </source>
</evidence>
<feature type="compositionally biased region" description="Low complexity" evidence="5">
    <location>
        <begin position="1296"/>
        <end position="1305"/>
    </location>
</feature>
<feature type="domain" description="Ras-GEF" evidence="7">
    <location>
        <begin position="1510"/>
        <end position="1734"/>
    </location>
</feature>
<dbReference type="PROSITE" id="PS50009">
    <property type="entry name" value="RASGEF_CAT"/>
    <property type="match status" value="1"/>
</dbReference>